<keyword evidence="3" id="KW-0813">Transport</keyword>
<evidence type="ECO:0000256" key="6">
    <source>
        <dbReference type="ARBA" id="ARBA00022989"/>
    </source>
</evidence>
<dbReference type="NCBIfam" id="TIGR00842">
    <property type="entry name" value="bcct"/>
    <property type="match status" value="1"/>
</dbReference>
<evidence type="ECO:0000256" key="7">
    <source>
        <dbReference type="ARBA" id="ARBA00023136"/>
    </source>
</evidence>
<feature type="transmembrane region" description="Helical" evidence="8">
    <location>
        <begin position="145"/>
        <end position="161"/>
    </location>
</feature>
<keyword evidence="5 8" id="KW-0812">Transmembrane</keyword>
<dbReference type="AlphaFoldDB" id="A0A0A5GP26"/>
<evidence type="ECO:0000256" key="2">
    <source>
        <dbReference type="ARBA" id="ARBA00005658"/>
    </source>
</evidence>
<feature type="transmembrane region" description="Helical" evidence="8">
    <location>
        <begin position="403"/>
        <end position="423"/>
    </location>
</feature>
<comment type="subcellular location">
    <subcellularLocation>
        <location evidence="1">Cell membrane</location>
        <topology evidence="1">Multi-pass membrane protein</topology>
    </subcellularLocation>
</comment>
<sequence length="497" mass="55207">MKHSVIDWPTFLFSVFVLVTLCTTLFLHPEGSKDWLTSAHEAVIADTGIFYLWIGFASLLFLIWVCTTPYGRIHLGQQGEGPAFSFFSWISMLFCAGIGSGIIYWGTIEWAYYYMDPPFRLPIHSIEAIEWSAAYGLFHAGPTAWAMYCLPALPIAYLYHVKGTSILKLSEACRPVLGNRVDGWIGKGINILFMIGILGASGTTLGISVPMIAAFVHEVFGVPHTYILDLCILAVCTTIFSISVYAGLDKGIQRLSNWNVYLALFLLLIVLVFGPTLFILKVSTNSVGLITEHMLRLNTWIDPIGHSGFPEQWTLFYWAWWIVYAPFIGMFIAKISKGRTIKQMIMGTLCFGTLGCWLFYSILGNYALSLQLNQEMGVTSILMQQDAPAAIADIFHTLPLGKVVLVLFALLSIIFLSTTYDTSSYMLAAVTQNIVNGEPARWNRLFWAFGLSLPATGLMFIGGLTALQSVTIIVAIPSMAMMVILAWSFIKLARTHK</sequence>
<feature type="transmembrane region" description="Helical" evidence="8">
    <location>
        <begin position="12"/>
        <end position="29"/>
    </location>
</feature>
<feature type="transmembrane region" description="Helical" evidence="8">
    <location>
        <begin position="444"/>
        <end position="464"/>
    </location>
</feature>
<feature type="transmembrane region" description="Helical" evidence="8">
    <location>
        <begin position="49"/>
        <end position="71"/>
    </location>
</feature>
<comment type="similarity">
    <text evidence="2">Belongs to the BCCT transporter (TC 2.A.15) family.</text>
</comment>
<evidence type="ECO:0000256" key="1">
    <source>
        <dbReference type="ARBA" id="ARBA00004651"/>
    </source>
</evidence>
<feature type="transmembrane region" description="Helical" evidence="8">
    <location>
        <begin position="345"/>
        <end position="368"/>
    </location>
</feature>
<dbReference type="Proteomes" id="UP000030528">
    <property type="component" value="Unassembled WGS sequence"/>
</dbReference>
<gene>
    <name evidence="9" type="ORF">N781_00635</name>
</gene>
<keyword evidence="4" id="KW-1003">Cell membrane</keyword>
<evidence type="ECO:0000256" key="5">
    <source>
        <dbReference type="ARBA" id="ARBA00022692"/>
    </source>
</evidence>
<dbReference type="STRING" id="1385510.GCA_000425205_00351"/>
<protein>
    <submittedName>
        <fullName evidence="9">Choline transporter BetT</fullName>
    </submittedName>
</protein>
<dbReference type="PANTHER" id="PTHR30047">
    <property type="entry name" value="HIGH-AFFINITY CHOLINE TRANSPORT PROTEIN-RELATED"/>
    <property type="match status" value="1"/>
</dbReference>
<dbReference type="Pfam" id="PF02028">
    <property type="entry name" value="BCCT"/>
    <property type="match status" value="1"/>
</dbReference>
<accession>A0A0A5GP26</accession>
<feature type="transmembrane region" description="Helical" evidence="8">
    <location>
        <begin position="470"/>
        <end position="490"/>
    </location>
</feature>
<proteinExistence type="inferred from homology"/>
<feature type="transmembrane region" description="Helical" evidence="8">
    <location>
        <begin position="189"/>
        <end position="214"/>
    </location>
</feature>
<comment type="caution">
    <text evidence="9">The sequence shown here is derived from an EMBL/GenBank/DDBJ whole genome shotgun (WGS) entry which is preliminary data.</text>
</comment>
<keyword evidence="6 8" id="KW-1133">Transmembrane helix</keyword>
<dbReference type="GO" id="GO:0005886">
    <property type="term" value="C:plasma membrane"/>
    <property type="evidence" value="ECO:0007669"/>
    <property type="project" value="UniProtKB-SubCell"/>
</dbReference>
<dbReference type="GO" id="GO:0022857">
    <property type="term" value="F:transmembrane transporter activity"/>
    <property type="evidence" value="ECO:0007669"/>
    <property type="project" value="InterPro"/>
</dbReference>
<dbReference type="EMBL" id="AVPE01000001">
    <property type="protein sequence ID" value="KGX93744.1"/>
    <property type="molecule type" value="Genomic_DNA"/>
</dbReference>
<reference evidence="9 10" key="1">
    <citation type="submission" date="2013-08" db="EMBL/GenBank/DDBJ databases">
        <authorList>
            <person name="Huang J."/>
            <person name="Wang G."/>
        </authorList>
    </citation>
    <scope>NUCLEOTIDE SEQUENCE [LARGE SCALE GENOMIC DNA]</scope>
    <source>
        <strain evidence="9 10">JSM 076056</strain>
    </source>
</reference>
<evidence type="ECO:0000256" key="8">
    <source>
        <dbReference type="SAM" id="Phobius"/>
    </source>
</evidence>
<feature type="transmembrane region" description="Helical" evidence="8">
    <location>
        <begin position="83"/>
        <end position="105"/>
    </location>
</feature>
<dbReference type="OrthoDB" id="9775735at2"/>
<keyword evidence="7 8" id="KW-0472">Membrane</keyword>
<dbReference type="PANTHER" id="PTHR30047:SF7">
    <property type="entry name" value="HIGH-AFFINITY CHOLINE TRANSPORT PROTEIN"/>
    <property type="match status" value="1"/>
</dbReference>
<feature type="transmembrane region" description="Helical" evidence="8">
    <location>
        <begin position="315"/>
        <end position="333"/>
    </location>
</feature>
<evidence type="ECO:0000256" key="3">
    <source>
        <dbReference type="ARBA" id="ARBA00022448"/>
    </source>
</evidence>
<evidence type="ECO:0000313" key="10">
    <source>
        <dbReference type="Proteomes" id="UP000030528"/>
    </source>
</evidence>
<dbReference type="RefSeq" id="WP_081658130.1">
    <property type="nucleotide sequence ID" value="NZ_AULI01000001.1"/>
</dbReference>
<organism evidence="9 10">
    <name type="scientific">Pontibacillus halophilus JSM 076056 = DSM 19796</name>
    <dbReference type="NCBI Taxonomy" id="1385510"/>
    <lineage>
        <taxon>Bacteria</taxon>
        <taxon>Bacillati</taxon>
        <taxon>Bacillota</taxon>
        <taxon>Bacilli</taxon>
        <taxon>Bacillales</taxon>
        <taxon>Bacillaceae</taxon>
        <taxon>Pontibacillus</taxon>
    </lineage>
</organism>
<keyword evidence="10" id="KW-1185">Reference proteome</keyword>
<dbReference type="InterPro" id="IPR000060">
    <property type="entry name" value="BCCT_transptr"/>
</dbReference>
<evidence type="ECO:0000256" key="4">
    <source>
        <dbReference type="ARBA" id="ARBA00022475"/>
    </source>
</evidence>
<evidence type="ECO:0000313" key="9">
    <source>
        <dbReference type="EMBL" id="KGX93744.1"/>
    </source>
</evidence>
<dbReference type="eggNOG" id="COG1292">
    <property type="taxonomic scope" value="Bacteria"/>
</dbReference>
<name>A0A0A5GP26_9BACI</name>
<feature type="transmembrane region" description="Helical" evidence="8">
    <location>
        <begin position="226"/>
        <end position="248"/>
    </location>
</feature>
<feature type="transmembrane region" description="Helical" evidence="8">
    <location>
        <begin position="260"/>
        <end position="280"/>
    </location>
</feature>